<feature type="domain" description="Reverse transcriptase Ty1/copia-type" evidence="1">
    <location>
        <begin position="26"/>
        <end position="71"/>
    </location>
</feature>
<proteinExistence type="predicted"/>
<feature type="non-terminal residue" evidence="2">
    <location>
        <position position="1"/>
    </location>
</feature>
<accession>A0A392V8W9</accession>
<organism evidence="2 3">
    <name type="scientific">Trifolium medium</name>
    <dbReference type="NCBI Taxonomy" id="97028"/>
    <lineage>
        <taxon>Eukaryota</taxon>
        <taxon>Viridiplantae</taxon>
        <taxon>Streptophyta</taxon>
        <taxon>Embryophyta</taxon>
        <taxon>Tracheophyta</taxon>
        <taxon>Spermatophyta</taxon>
        <taxon>Magnoliopsida</taxon>
        <taxon>eudicotyledons</taxon>
        <taxon>Gunneridae</taxon>
        <taxon>Pentapetalae</taxon>
        <taxon>rosids</taxon>
        <taxon>fabids</taxon>
        <taxon>Fabales</taxon>
        <taxon>Fabaceae</taxon>
        <taxon>Papilionoideae</taxon>
        <taxon>50 kb inversion clade</taxon>
        <taxon>NPAAA clade</taxon>
        <taxon>Hologalegina</taxon>
        <taxon>IRL clade</taxon>
        <taxon>Trifolieae</taxon>
        <taxon>Trifolium</taxon>
    </lineage>
</organism>
<protein>
    <submittedName>
        <fullName evidence="2">Copia-type polyprotein</fullName>
    </submittedName>
</protein>
<keyword evidence="3" id="KW-1185">Reference proteome</keyword>
<evidence type="ECO:0000259" key="1">
    <source>
        <dbReference type="Pfam" id="PF07727"/>
    </source>
</evidence>
<sequence length="71" mass="8507">VTYDDAVKLDVWRKAMDQEIESIERNDNWELVTLPERAKRIGVKWIYKTKYNEKGKIEKYKARLVAKGYSQ</sequence>
<dbReference type="AlphaFoldDB" id="A0A392V8W9"/>
<name>A0A392V8W9_9FABA</name>
<reference evidence="2 3" key="1">
    <citation type="journal article" date="2018" name="Front. Plant Sci.">
        <title>Red Clover (Trifolium pratense) and Zigzag Clover (T. medium) - A Picture of Genomic Similarities and Differences.</title>
        <authorList>
            <person name="Dluhosova J."/>
            <person name="Istvanek J."/>
            <person name="Nedelnik J."/>
            <person name="Repkova J."/>
        </authorList>
    </citation>
    <scope>NUCLEOTIDE SEQUENCE [LARGE SCALE GENOMIC DNA]</scope>
    <source>
        <strain evidence="3">cv. 10/8</strain>
        <tissue evidence="2">Leaf</tissue>
    </source>
</reference>
<dbReference type="EMBL" id="LXQA011073727">
    <property type="protein sequence ID" value="MCI83719.1"/>
    <property type="molecule type" value="Genomic_DNA"/>
</dbReference>
<evidence type="ECO:0000313" key="3">
    <source>
        <dbReference type="Proteomes" id="UP000265520"/>
    </source>
</evidence>
<evidence type="ECO:0000313" key="2">
    <source>
        <dbReference type="EMBL" id="MCI83719.1"/>
    </source>
</evidence>
<dbReference type="Proteomes" id="UP000265520">
    <property type="component" value="Unassembled WGS sequence"/>
</dbReference>
<dbReference type="Pfam" id="PF07727">
    <property type="entry name" value="RVT_2"/>
    <property type="match status" value="1"/>
</dbReference>
<comment type="caution">
    <text evidence="2">The sequence shown here is derived from an EMBL/GenBank/DDBJ whole genome shotgun (WGS) entry which is preliminary data.</text>
</comment>
<dbReference type="InterPro" id="IPR013103">
    <property type="entry name" value="RVT_2"/>
</dbReference>